<dbReference type="Gene3D" id="3.30.1330.60">
    <property type="entry name" value="OmpA-like domain"/>
    <property type="match status" value="1"/>
</dbReference>
<evidence type="ECO:0000256" key="6">
    <source>
        <dbReference type="SAM" id="SignalP"/>
    </source>
</evidence>
<evidence type="ECO:0000256" key="3">
    <source>
        <dbReference type="ARBA" id="ARBA00023237"/>
    </source>
</evidence>
<protein>
    <submittedName>
        <fullName evidence="8">OmpA family protein</fullName>
    </submittedName>
</protein>
<dbReference type="InterPro" id="IPR050330">
    <property type="entry name" value="Bact_OuterMem_StrucFunc"/>
</dbReference>
<dbReference type="InterPro" id="IPR006664">
    <property type="entry name" value="OMP_bac"/>
</dbReference>
<evidence type="ECO:0000313" key="9">
    <source>
        <dbReference type="Proteomes" id="UP001203607"/>
    </source>
</evidence>
<dbReference type="EMBL" id="JAMFMA010000001">
    <property type="protein sequence ID" value="MCL6273525.1"/>
    <property type="molecule type" value="Genomic_DNA"/>
</dbReference>
<evidence type="ECO:0000256" key="2">
    <source>
        <dbReference type="ARBA" id="ARBA00023136"/>
    </source>
</evidence>
<dbReference type="InterPro" id="IPR011990">
    <property type="entry name" value="TPR-like_helical_dom_sf"/>
</dbReference>
<dbReference type="InterPro" id="IPR019734">
    <property type="entry name" value="TPR_rpt"/>
</dbReference>
<dbReference type="Pfam" id="PF13620">
    <property type="entry name" value="CarboxypepD_reg"/>
    <property type="match status" value="1"/>
</dbReference>
<comment type="caution">
    <text evidence="8">The sequence shown here is derived from an EMBL/GenBank/DDBJ whole genome shotgun (WGS) entry which is preliminary data.</text>
</comment>
<comment type="subcellular location">
    <subcellularLocation>
        <location evidence="1">Cell outer membrane</location>
    </subcellularLocation>
</comment>
<keyword evidence="9" id="KW-1185">Reference proteome</keyword>
<feature type="signal peptide" evidence="6">
    <location>
        <begin position="1"/>
        <end position="23"/>
    </location>
</feature>
<dbReference type="InterPro" id="IPR006665">
    <property type="entry name" value="OmpA-like"/>
</dbReference>
<feature type="chain" id="PRO_5046939364" evidence="6">
    <location>
        <begin position="24"/>
        <end position="646"/>
    </location>
</feature>
<dbReference type="CDD" id="cd07185">
    <property type="entry name" value="OmpA_C-like"/>
    <property type="match status" value="1"/>
</dbReference>
<gene>
    <name evidence="8" type="ORF">M3P19_05855</name>
</gene>
<dbReference type="InterPro" id="IPR011042">
    <property type="entry name" value="6-blade_b-propeller_TolB-like"/>
</dbReference>
<dbReference type="Gene3D" id="1.25.40.10">
    <property type="entry name" value="Tetratricopeptide repeat domain"/>
    <property type="match status" value="1"/>
</dbReference>
<keyword evidence="3" id="KW-0998">Cell outer membrane</keyword>
<dbReference type="SUPFAM" id="SSF103088">
    <property type="entry name" value="OmpA-like"/>
    <property type="match status" value="1"/>
</dbReference>
<dbReference type="Pfam" id="PF00691">
    <property type="entry name" value="OmpA"/>
    <property type="match status" value="1"/>
</dbReference>
<dbReference type="PRINTS" id="PR01021">
    <property type="entry name" value="OMPADOMAIN"/>
</dbReference>
<dbReference type="PANTHER" id="PTHR30329:SF21">
    <property type="entry name" value="LIPOPROTEIN YIAD-RELATED"/>
    <property type="match status" value="1"/>
</dbReference>
<reference evidence="8 9" key="1">
    <citation type="submission" date="2022-05" db="EMBL/GenBank/DDBJ databases">
        <authorList>
            <person name="Park J.-S."/>
        </authorList>
    </citation>
    <scope>NUCLEOTIDE SEQUENCE [LARGE SCALE GENOMIC DNA]</scope>
    <source>
        <strain evidence="8 9">2012CJ35-5</strain>
    </source>
</reference>
<dbReference type="Pfam" id="PF07676">
    <property type="entry name" value="PD40"/>
    <property type="match status" value="3"/>
</dbReference>
<sequence>MFSRIVHCIALTLLLAASTYAQKSIVKKANKEFNSYDYIDAREIYLKVAQNGYESPQLFENLGDTYYFNSNYTEALTWYKKLLDRFPNETKPVYYYRTAQSLKSTGNYQESKKVMGKYAGLSASSRIAEIFMNDYNTLDSLADFESKKYEILNVTQAMEGSDFGPAFMGNKLVYATSSNGAKGNKVHNWSGLPYVDLYEAEIDEDWKLKNPEPLKGEINSPLHESTATFSKDGNAVYFTRNNYLDGKKKRGKQKLVSLKVFKATKDEQGNWGNIQELPFNNDSYSVAHPALSTDGKRLYFSSNMAGSLGLSDLWYVDILGDSSYGTPVNLGPEINTEARETFPFISDSNKLYFSSDGHLGLGGLDIFVTDLNEENTSKQILNLKQPINTKMDDFGYIMNEAKQIGYFSSNREGKAGSASDDIYRVWETCGEITAVGTITDANTSNPIYGATVILLDSNNAVLEETIADADGNYHFTQILDCSMQYTVRAQHEIQGYDPMEKIINTPRGTEELSIDLARSYPDCADNDLGCRLNLQPIYFDYGRYTIREDAEVELAKILEALKQYPQIKIHIESHTDSRSSDSFNMRLSQKRANSTLEWLIANGIPKNRLSSEGYGETQLLNDCSNGVDCSEAAHQLNRRSVFVITE</sequence>
<evidence type="ECO:0000313" key="8">
    <source>
        <dbReference type="EMBL" id="MCL6273525.1"/>
    </source>
</evidence>
<feature type="domain" description="OmpA-like" evidence="7">
    <location>
        <begin position="526"/>
        <end position="646"/>
    </location>
</feature>
<dbReference type="PANTHER" id="PTHR30329">
    <property type="entry name" value="STATOR ELEMENT OF FLAGELLAR MOTOR COMPLEX"/>
    <property type="match status" value="1"/>
</dbReference>
<keyword evidence="6" id="KW-0732">Signal</keyword>
<dbReference type="RefSeq" id="WP_249656698.1">
    <property type="nucleotide sequence ID" value="NZ_JAMFMA010000001.1"/>
</dbReference>
<keyword evidence="4" id="KW-0802">TPR repeat</keyword>
<dbReference type="Proteomes" id="UP001203607">
    <property type="component" value="Unassembled WGS sequence"/>
</dbReference>
<name>A0ABT0PQ72_9FLAO</name>
<dbReference type="SUPFAM" id="SSF48452">
    <property type="entry name" value="TPR-like"/>
    <property type="match status" value="1"/>
</dbReference>
<proteinExistence type="predicted"/>
<evidence type="ECO:0000256" key="4">
    <source>
        <dbReference type="PROSITE-ProRule" id="PRU00339"/>
    </source>
</evidence>
<organism evidence="8 9">
    <name type="scientific">Flagellimonas spongiicola</name>
    <dbReference type="NCBI Taxonomy" id="2942208"/>
    <lineage>
        <taxon>Bacteria</taxon>
        <taxon>Pseudomonadati</taxon>
        <taxon>Bacteroidota</taxon>
        <taxon>Flavobacteriia</taxon>
        <taxon>Flavobacteriales</taxon>
        <taxon>Flavobacteriaceae</taxon>
        <taxon>Flagellimonas</taxon>
    </lineage>
</organism>
<evidence type="ECO:0000256" key="1">
    <source>
        <dbReference type="ARBA" id="ARBA00004442"/>
    </source>
</evidence>
<evidence type="ECO:0000256" key="5">
    <source>
        <dbReference type="PROSITE-ProRule" id="PRU00473"/>
    </source>
</evidence>
<feature type="repeat" description="TPR" evidence="4">
    <location>
        <begin position="56"/>
        <end position="89"/>
    </location>
</feature>
<accession>A0ABT0PQ72</accession>
<evidence type="ECO:0000259" key="7">
    <source>
        <dbReference type="PROSITE" id="PS51123"/>
    </source>
</evidence>
<dbReference type="SUPFAM" id="SSF82171">
    <property type="entry name" value="DPP6 N-terminal domain-like"/>
    <property type="match status" value="1"/>
</dbReference>
<dbReference type="InterPro" id="IPR011659">
    <property type="entry name" value="WD40"/>
</dbReference>
<dbReference type="PROSITE" id="PS50005">
    <property type="entry name" value="TPR"/>
    <property type="match status" value="1"/>
</dbReference>
<dbReference type="PROSITE" id="PS51123">
    <property type="entry name" value="OMPA_2"/>
    <property type="match status" value="1"/>
</dbReference>
<dbReference type="Gene3D" id="2.120.10.30">
    <property type="entry name" value="TolB, C-terminal domain"/>
    <property type="match status" value="1"/>
</dbReference>
<dbReference type="SUPFAM" id="SSF49464">
    <property type="entry name" value="Carboxypeptidase regulatory domain-like"/>
    <property type="match status" value="1"/>
</dbReference>
<dbReference type="InterPro" id="IPR036737">
    <property type="entry name" value="OmpA-like_sf"/>
</dbReference>
<keyword evidence="2 5" id="KW-0472">Membrane</keyword>
<dbReference type="InterPro" id="IPR008969">
    <property type="entry name" value="CarboxyPept-like_regulatory"/>
</dbReference>